<dbReference type="Pfam" id="PF04082">
    <property type="entry name" value="Fungal_trans"/>
    <property type="match status" value="1"/>
</dbReference>
<dbReference type="PANTHER" id="PTHR47171:SF4">
    <property type="entry name" value="ACETAMIDASE REGULATORY PROTEIN"/>
    <property type="match status" value="1"/>
</dbReference>
<accession>A0A9W9CS97</accession>
<reference evidence="8" key="1">
    <citation type="submission" date="2022-10" db="EMBL/GenBank/DDBJ databases">
        <title>Tapping the CABI collections for fungal endophytes: first genome assemblies for Collariella, Neodidymelliopsis, Ascochyta clinopodiicola, Didymella pomorum, Didymosphaeria variabile, Neocosmospora piperis and Neocucurbitaria cava.</title>
        <authorList>
            <person name="Hill R."/>
        </authorList>
    </citation>
    <scope>NUCLEOTIDE SEQUENCE</scope>
    <source>
        <strain evidence="8">IMI 355082</strain>
    </source>
</reference>
<keyword evidence="9" id="KW-1185">Reference proteome</keyword>
<dbReference type="SMART" id="SM00906">
    <property type="entry name" value="Fungal_trans"/>
    <property type="match status" value="1"/>
</dbReference>
<dbReference type="PANTHER" id="PTHR47171">
    <property type="entry name" value="FARA-RELATED"/>
    <property type="match status" value="1"/>
</dbReference>
<evidence type="ECO:0000313" key="9">
    <source>
        <dbReference type="Proteomes" id="UP001140453"/>
    </source>
</evidence>
<evidence type="ECO:0000313" key="8">
    <source>
        <dbReference type="EMBL" id="KAJ4385976.1"/>
    </source>
</evidence>
<gene>
    <name evidence="8" type="ORF">N0V93_008867</name>
</gene>
<keyword evidence="5" id="KW-0539">Nucleus</keyword>
<keyword evidence="1" id="KW-0862">Zinc</keyword>
<dbReference type="GO" id="GO:0006351">
    <property type="term" value="P:DNA-templated transcription"/>
    <property type="evidence" value="ECO:0007669"/>
    <property type="project" value="InterPro"/>
</dbReference>
<evidence type="ECO:0000256" key="1">
    <source>
        <dbReference type="ARBA" id="ARBA00022833"/>
    </source>
</evidence>
<feature type="domain" description="Xylanolytic transcriptional activator regulatory" evidence="7">
    <location>
        <begin position="282"/>
        <end position="355"/>
    </location>
</feature>
<evidence type="ECO:0000256" key="4">
    <source>
        <dbReference type="ARBA" id="ARBA00023163"/>
    </source>
</evidence>
<dbReference type="AlphaFoldDB" id="A0A9W9CS97"/>
<sequence length="649" mass="73033">MAAYPVPTAVPQLWQINAVYIRSGNDSPGGRQEQVSLIRLRGLSQPLFEPLPQAKARLNNTGIIRSLIELAHPASILASGLTEAALHPKDDGDLKSSLAEFINQPRIAERPIDKEARMVYVGSEVSNTSFLVRQLSGSKAASGVSHYATNRVARRHTCHEPDKLPVEVFQLPTKPVVDALLDAYFTHINPIFPVVDQNLFMEQYSSKDSSNPPSLLLLHAILVAGAHVLYLQPNRDATKVLFFRRAKALFDARFERNRDTVVQAALLLTWHADGVEDVLANAWFWVGVAARTAMGLGMHRDADQSSLVPHNKRMWRRIWWLLFQCDVMVSLQYGRPPAIRLDECDVKKLQPLDFQDCGPYVQSDYCIQQTDLCIIISRGMREKFSVSSSNPIGDLETLRRIDEELAEWSLQHPPPQSGSSYPQAHVASSMSQLLYNAALILIHRRRPDDRAIQDVEERRHYDENICWTAAFTIQQIFHEICEQDQISSVWVSGVNCLFTAMVQLSVQVKAPNPVVALSALKQYESTLSSMRQMADYWPNSNSILHFFEKFVRSPSNGNGPNKTRDIEDPDHSVGTTCRRSEKSTFSNSERFESGQDSGSPAKNAQDFLDDTEDFGELRTATLENVDNILQAWQDWQTSSELSDGYLLTL</sequence>
<keyword evidence="4" id="KW-0804">Transcription</keyword>
<comment type="caution">
    <text evidence="8">The sequence shown here is derived from an EMBL/GenBank/DDBJ whole genome shotgun (WGS) entry which is preliminary data.</text>
</comment>
<keyword evidence="2" id="KW-0805">Transcription regulation</keyword>
<dbReference type="InterPro" id="IPR007219">
    <property type="entry name" value="XnlR_reg_dom"/>
</dbReference>
<evidence type="ECO:0000256" key="6">
    <source>
        <dbReference type="SAM" id="MobiDB-lite"/>
    </source>
</evidence>
<evidence type="ECO:0000259" key="7">
    <source>
        <dbReference type="SMART" id="SM00906"/>
    </source>
</evidence>
<protein>
    <recommendedName>
        <fullName evidence="7">Xylanolytic transcriptional activator regulatory domain-containing protein</fullName>
    </recommendedName>
</protein>
<proteinExistence type="predicted"/>
<name>A0A9W9CS97_9PEZI</name>
<dbReference type="InterPro" id="IPR052073">
    <property type="entry name" value="Amide_Lactam_Regulators"/>
</dbReference>
<dbReference type="CDD" id="cd12148">
    <property type="entry name" value="fungal_TF_MHR"/>
    <property type="match status" value="1"/>
</dbReference>
<feature type="region of interest" description="Disordered" evidence="6">
    <location>
        <begin position="557"/>
        <end position="606"/>
    </location>
</feature>
<dbReference type="GO" id="GO:0003677">
    <property type="term" value="F:DNA binding"/>
    <property type="evidence" value="ECO:0007669"/>
    <property type="project" value="UniProtKB-KW"/>
</dbReference>
<feature type="compositionally biased region" description="Basic and acidic residues" evidence="6">
    <location>
        <begin position="562"/>
        <end position="571"/>
    </location>
</feature>
<evidence type="ECO:0000256" key="2">
    <source>
        <dbReference type="ARBA" id="ARBA00023015"/>
    </source>
</evidence>
<dbReference type="OrthoDB" id="4236860at2759"/>
<organism evidence="8 9">
    <name type="scientific">Gnomoniopsis smithogilvyi</name>
    <dbReference type="NCBI Taxonomy" id="1191159"/>
    <lineage>
        <taxon>Eukaryota</taxon>
        <taxon>Fungi</taxon>
        <taxon>Dikarya</taxon>
        <taxon>Ascomycota</taxon>
        <taxon>Pezizomycotina</taxon>
        <taxon>Sordariomycetes</taxon>
        <taxon>Sordariomycetidae</taxon>
        <taxon>Diaporthales</taxon>
        <taxon>Gnomoniaceae</taxon>
        <taxon>Gnomoniopsis</taxon>
    </lineage>
</organism>
<dbReference type="Proteomes" id="UP001140453">
    <property type="component" value="Unassembled WGS sequence"/>
</dbReference>
<evidence type="ECO:0000256" key="5">
    <source>
        <dbReference type="ARBA" id="ARBA00023242"/>
    </source>
</evidence>
<dbReference type="EMBL" id="JAPEVB010000006">
    <property type="protein sequence ID" value="KAJ4385976.1"/>
    <property type="molecule type" value="Genomic_DNA"/>
</dbReference>
<keyword evidence="3" id="KW-0238">DNA-binding</keyword>
<evidence type="ECO:0000256" key="3">
    <source>
        <dbReference type="ARBA" id="ARBA00023125"/>
    </source>
</evidence>
<dbReference type="GO" id="GO:0008270">
    <property type="term" value="F:zinc ion binding"/>
    <property type="evidence" value="ECO:0007669"/>
    <property type="project" value="InterPro"/>
</dbReference>
<feature type="compositionally biased region" description="Polar residues" evidence="6">
    <location>
        <begin position="573"/>
        <end position="602"/>
    </location>
</feature>